<proteinExistence type="predicted"/>
<dbReference type="AlphaFoldDB" id="A0A3A1P566"/>
<comment type="caution">
    <text evidence="2">The sequence shown here is derived from an EMBL/GenBank/DDBJ whole genome shotgun (WGS) entry which is preliminary data.</text>
</comment>
<sequence>MVAQPAQARLQCVPYARDHSGIELRGNAHLWWGAAEGRYERGQEPEVGAVMAFRSSRAMPLGHVAVVAQVIDERHILIDHANWSTPGGIETGVPVVDVSEAGDWSEVRVWYGPSGSLGSRHNPVAGFIYAGSAPSVQPVITVAQASLPDNIGG</sequence>
<dbReference type="PROSITE" id="PS50911">
    <property type="entry name" value="CHAP"/>
    <property type="match status" value="1"/>
</dbReference>
<reference evidence="2 3" key="1">
    <citation type="submission" date="2018-08" db="EMBL/GenBank/DDBJ databases">
        <title>Erythrobacter zhengii sp.nov., a bacterium isolated from deep-sea sediment.</title>
        <authorList>
            <person name="Fang C."/>
            <person name="Wu Y.-H."/>
            <person name="Sun C."/>
            <person name="Wang H."/>
            <person name="Cheng H."/>
            <person name="Meng F.-X."/>
            <person name="Wang C.-S."/>
            <person name="Xu X.-W."/>
        </authorList>
    </citation>
    <scope>NUCLEOTIDE SEQUENCE [LARGE SCALE GENOMIC DNA]</scope>
    <source>
        <strain evidence="2 3">CCTCC AB 2015396</strain>
    </source>
</reference>
<keyword evidence="3" id="KW-1185">Reference proteome</keyword>
<evidence type="ECO:0000259" key="1">
    <source>
        <dbReference type="PROSITE" id="PS50911"/>
    </source>
</evidence>
<accession>A0A3A1P566</accession>
<protein>
    <submittedName>
        <fullName evidence="2">CHAP domain-containing protein</fullName>
    </submittedName>
</protein>
<name>A0A3A1P566_9SPHN</name>
<dbReference type="Gene3D" id="3.90.1720.10">
    <property type="entry name" value="endopeptidase domain like (from Nostoc punctiforme)"/>
    <property type="match status" value="1"/>
</dbReference>
<organism evidence="2 3">
    <name type="scientific">Aurantiacibacter xanthus</name>
    <dbReference type="NCBI Taxonomy" id="1784712"/>
    <lineage>
        <taxon>Bacteria</taxon>
        <taxon>Pseudomonadati</taxon>
        <taxon>Pseudomonadota</taxon>
        <taxon>Alphaproteobacteria</taxon>
        <taxon>Sphingomonadales</taxon>
        <taxon>Erythrobacteraceae</taxon>
        <taxon>Aurantiacibacter</taxon>
    </lineage>
</organism>
<dbReference type="InterPro" id="IPR007921">
    <property type="entry name" value="CHAP_dom"/>
</dbReference>
<dbReference type="Proteomes" id="UP000265366">
    <property type="component" value="Unassembled WGS sequence"/>
</dbReference>
<dbReference type="OrthoDB" id="7279151at2"/>
<feature type="domain" description="Peptidase C51" evidence="1">
    <location>
        <begin position="1"/>
        <end position="108"/>
    </location>
</feature>
<dbReference type="SUPFAM" id="SSF54001">
    <property type="entry name" value="Cysteine proteinases"/>
    <property type="match status" value="1"/>
</dbReference>
<dbReference type="EMBL" id="QXFM01000105">
    <property type="protein sequence ID" value="RIV84460.1"/>
    <property type="molecule type" value="Genomic_DNA"/>
</dbReference>
<evidence type="ECO:0000313" key="2">
    <source>
        <dbReference type="EMBL" id="RIV84460.1"/>
    </source>
</evidence>
<gene>
    <name evidence="2" type="ORF">D2V17_11760</name>
</gene>
<evidence type="ECO:0000313" key="3">
    <source>
        <dbReference type="Proteomes" id="UP000265366"/>
    </source>
</evidence>
<dbReference type="InterPro" id="IPR038765">
    <property type="entry name" value="Papain-like_cys_pep_sf"/>
</dbReference>
<dbReference type="Pfam" id="PF05257">
    <property type="entry name" value="CHAP"/>
    <property type="match status" value="1"/>
</dbReference>